<keyword evidence="3" id="KW-1185">Reference proteome</keyword>
<proteinExistence type="predicted"/>
<dbReference type="Proteomes" id="UP000002791">
    <property type="component" value="Chromosome"/>
</dbReference>
<evidence type="ECO:0000313" key="2">
    <source>
        <dbReference type="EMBL" id="EHR60380.1"/>
    </source>
</evidence>
<feature type="region of interest" description="Disordered" evidence="1">
    <location>
        <begin position="1"/>
        <end position="25"/>
    </location>
</feature>
<protein>
    <submittedName>
        <fullName evidence="2">Uncharacterized protein</fullName>
    </submittedName>
</protein>
<organism evidence="2 3">
    <name type="scientific">Saccharomonospora cyanea NA-134</name>
    <dbReference type="NCBI Taxonomy" id="882082"/>
    <lineage>
        <taxon>Bacteria</taxon>
        <taxon>Bacillati</taxon>
        <taxon>Actinomycetota</taxon>
        <taxon>Actinomycetes</taxon>
        <taxon>Pseudonocardiales</taxon>
        <taxon>Pseudonocardiaceae</taxon>
        <taxon>Saccharomonospora</taxon>
    </lineage>
</organism>
<dbReference type="AlphaFoldDB" id="H5XEY6"/>
<dbReference type="EMBL" id="CM001440">
    <property type="protein sequence ID" value="EHR60380.1"/>
    <property type="molecule type" value="Genomic_DNA"/>
</dbReference>
<evidence type="ECO:0000313" key="3">
    <source>
        <dbReference type="Proteomes" id="UP000002791"/>
    </source>
</evidence>
<reference evidence="2 3" key="1">
    <citation type="submission" date="2011-11" db="EMBL/GenBank/DDBJ databases">
        <title>The Noncontiguous Finished sequence of Saccharomonospora cyanea NA-134.</title>
        <authorList>
            <consortium name="US DOE Joint Genome Institute"/>
            <person name="Lucas S."/>
            <person name="Han J."/>
            <person name="Lapidus A."/>
            <person name="Cheng J.-F."/>
            <person name="Goodwin L."/>
            <person name="Pitluck S."/>
            <person name="Peters L."/>
            <person name="Ovchinnikova G."/>
            <person name="Lu M."/>
            <person name="Detter J.C."/>
            <person name="Han C."/>
            <person name="Tapia R."/>
            <person name="Land M."/>
            <person name="Hauser L."/>
            <person name="Kyrpides N."/>
            <person name="Ivanova N."/>
            <person name="Pagani I."/>
            <person name="Brambilla E.-M."/>
            <person name="Klenk H.-P."/>
            <person name="Woyke T."/>
        </authorList>
    </citation>
    <scope>NUCLEOTIDE SEQUENCE [LARGE SCALE GENOMIC DNA]</scope>
    <source>
        <strain evidence="2 3">NA-134</strain>
    </source>
</reference>
<sequence>MSIADDEERSQPCPRGHGPEHREFKGNGRWVCYACRSQFANRTRNLKRSIRKESKNAGRHQNH</sequence>
<evidence type="ECO:0000256" key="1">
    <source>
        <dbReference type="SAM" id="MobiDB-lite"/>
    </source>
</evidence>
<accession>H5XEY6</accession>
<dbReference type="HOGENOM" id="CLU_2883214_0_0_11"/>
<dbReference type="STRING" id="882082.SaccyDRAFT_1477"/>
<name>H5XEY6_9PSEU</name>
<gene>
    <name evidence="2" type="ORF">SaccyDRAFT_1477</name>
</gene>